<feature type="non-terminal residue" evidence="3">
    <location>
        <position position="1"/>
    </location>
</feature>
<dbReference type="InterPro" id="IPR012989">
    <property type="entry name" value="SEP_domain"/>
</dbReference>
<sequence>HGAEVVEGSKDKKKSKINTYSGTGYRLGETNDDTQVIPGTSVQNRNEEPRDVSLKMWKSGFTVDDGPLRTYEDPSNAEFLTSIKRG</sequence>
<keyword evidence="4" id="KW-1185">Reference proteome</keyword>
<dbReference type="EMBL" id="JAXCGZ010014816">
    <property type="protein sequence ID" value="KAK7071382.1"/>
    <property type="molecule type" value="Genomic_DNA"/>
</dbReference>
<dbReference type="GO" id="GO:0000045">
    <property type="term" value="P:autophagosome assembly"/>
    <property type="evidence" value="ECO:0007669"/>
    <property type="project" value="TreeGrafter"/>
</dbReference>
<dbReference type="GO" id="GO:0043130">
    <property type="term" value="F:ubiquitin binding"/>
    <property type="evidence" value="ECO:0007669"/>
    <property type="project" value="TreeGrafter"/>
</dbReference>
<dbReference type="InterPro" id="IPR036241">
    <property type="entry name" value="NSFL1C_SEP_dom_sf"/>
</dbReference>
<dbReference type="AlphaFoldDB" id="A0AAN8WSD3"/>
<dbReference type="GO" id="GO:0031468">
    <property type="term" value="P:nuclear membrane reassembly"/>
    <property type="evidence" value="ECO:0007669"/>
    <property type="project" value="TreeGrafter"/>
</dbReference>
<dbReference type="Pfam" id="PF08059">
    <property type="entry name" value="SEP"/>
    <property type="match status" value="1"/>
</dbReference>
<organism evidence="3 4">
    <name type="scientific">Halocaridina rubra</name>
    <name type="common">Hawaiian red shrimp</name>
    <dbReference type="NCBI Taxonomy" id="373956"/>
    <lineage>
        <taxon>Eukaryota</taxon>
        <taxon>Metazoa</taxon>
        <taxon>Ecdysozoa</taxon>
        <taxon>Arthropoda</taxon>
        <taxon>Crustacea</taxon>
        <taxon>Multicrustacea</taxon>
        <taxon>Malacostraca</taxon>
        <taxon>Eumalacostraca</taxon>
        <taxon>Eucarida</taxon>
        <taxon>Decapoda</taxon>
        <taxon>Pleocyemata</taxon>
        <taxon>Caridea</taxon>
        <taxon>Atyoidea</taxon>
        <taxon>Atyidae</taxon>
        <taxon>Halocaridina</taxon>
    </lineage>
</organism>
<dbReference type="GO" id="GO:0043161">
    <property type="term" value="P:proteasome-mediated ubiquitin-dependent protein catabolic process"/>
    <property type="evidence" value="ECO:0007669"/>
    <property type="project" value="TreeGrafter"/>
</dbReference>
<proteinExistence type="predicted"/>
<evidence type="ECO:0000313" key="3">
    <source>
        <dbReference type="EMBL" id="KAK7071382.1"/>
    </source>
</evidence>
<feature type="compositionally biased region" description="Basic and acidic residues" evidence="1">
    <location>
        <begin position="1"/>
        <end position="10"/>
    </location>
</feature>
<dbReference type="SUPFAM" id="SSF102848">
    <property type="entry name" value="NSFL1 (p97 ATPase) cofactor p47, SEP domain"/>
    <property type="match status" value="1"/>
</dbReference>
<dbReference type="GO" id="GO:0007030">
    <property type="term" value="P:Golgi organization"/>
    <property type="evidence" value="ECO:0007669"/>
    <property type="project" value="TreeGrafter"/>
</dbReference>
<feature type="compositionally biased region" description="Polar residues" evidence="1">
    <location>
        <begin position="33"/>
        <end position="44"/>
    </location>
</feature>
<reference evidence="3 4" key="1">
    <citation type="submission" date="2023-11" db="EMBL/GenBank/DDBJ databases">
        <title>Halocaridina rubra genome assembly.</title>
        <authorList>
            <person name="Smith C."/>
        </authorList>
    </citation>
    <scope>NUCLEOTIDE SEQUENCE [LARGE SCALE GENOMIC DNA]</scope>
    <source>
        <strain evidence="3">EP-1</strain>
        <tissue evidence="3">Whole</tissue>
    </source>
</reference>
<dbReference type="PROSITE" id="PS51399">
    <property type="entry name" value="SEP"/>
    <property type="match status" value="1"/>
</dbReference>
<dbReference type="PANTHER" id="PTHR23333:SF20">
    <property type="entry name" value="NSFL1 COFACTOR P47"/>
    <property type="match status" value="1"/>
</dbReference>
<dbReference type="GO" id="GO:0005829">
    <property type="term" value="C:cytosol"/>
    <property type="evidence" value="ECO:0007669"/>
    <property type="project" value="TreeGrafter"/>
</dbReference>
<dbReference type="Gene3D" id="3.30.420.210">
    <property type="entry name" value="SEP domain"/>
    <property type="match status" value="1"/>
</dbReference>
<evidence type="ECO:0000313" key="4">
    <source>
        <dbReference type="Proteomes" id="UP001381693"/>
    </source>
</evidence>
<dbReference type="GO" id="GO:0061025">
    <property type="term" value="P:membrane fusion"/>
    <property type="evidence" value="ECO:0007669"/>
    <property type="project" value="TreeGrafter"/>
</dbReference>
<evidence type="ECO:0000256" key="1">
    <source>
        <dbReference type="SAM" id="MobiDB-lite"/>
    </source>
</evidence>
<feature type="domain" description="SEP" evidence="2">
    <location>
        <begin position="49"/>
        <end position="86"/>
    </location>
</feature>
<comment type="caution">
    <text evidence="3">The sequence shown here is derived from an EMBL/GenBank/DDBJ whole genome shotgun (WGS) entry which is preliminary data.</text>
</comment>
<dbReference type="PANTHER" id="PTHR23333">
    <property type="entry name" value="UBX DOMAIN CONTAINING PROTEIN"/>
    <property type="match status" value="1"/>
</dbReference>
<dbReference type="Proteomes" id="UP001381693">
    <property type="component" value="Unassembled WGS sequence"/>
</dbReference>
<protein>
    <submittedName>
        <fullName evidence="3">NSFL1 cofactor p47</fullName>
    </submittedName>
</protein>
<dbReference type="GO" id="GO:0005634">
    <property type="term" value="C:nucleus"/>
    <property type="evidence" value="ECO:0007669"/>
    <property type="project" value="TreeGrafter"/>
</dbReference>
<feature type="region of interest" description="Disordered" evidence="1">
    <location>
        <begin position="1"/>
        <end position="48"/>
    </location>
</feature>
<accession>A0AAN8WSD3</accession>
<evidence type="ECO:0000259" key="2">
    <source>
        <dbReference type="PROSITE" id="PS51399"/>
    </source>
</evidence>
<gene>
    <name evidence="3" type="primary">NSFL1C_2</name>
    <name evidence="3" type="ORF">SK128_020092</name>
</gene>
<name>A0AAN8WSD3_HALRR</name>